<dbReference type="CDD" id="cd02440">
    <property type="entry name" value="AdoMet_MTases"/>
    <property type="match status" value="1"/>
</dbReference>
<name>A0A3S4X6T5_9ACTO</name>
<dbReference type="Pfam" id="PF08241">
    <property type="entry name" value="Methyltransf_11"/>
    <property type="match status" value="1"/>
</dbReference>
<evidence type="ECO:0000259" key="4">
    <source>
        <dbReference type="Pfam" id="PF08241"/>
    </source>
</evidence>
<dbReference type="InterPro" id="IPR013216">
    <property type="entry name" value="Methyltransf_11"/>
</dbReference>
<evidence type="ECO:0000256" key="1">
    <source>
        <dbReference type="ARBA" id="ARBA00008361"/>
    </source>
</evidence>
<dbReference type="PANTHER" id="PTHR44942">
    <property type="entry name" value="METHYLTRANSF_11 DOMAIN-CONTAINING PROTEIN"/>
    <property type="match status" value="1"/>
</dbReference>
<dbReference type="OrthoDB" id="9797252at2"/>
<keyword evidence="6" id="KW-1185">Reference proteome</keyword>
<dbReference type="SUPFAM" id="SSF53335">
    <property type="entry name" value="S-adenosyl-L-methionine-dependent methyltransferases"/>
    <property type="match status" value="1"/>
</dbReference>
<sequence length="264" mass="29031">MGMTPNPFASVGAAAQAYIDVRPNYPEAVLDSLNIDRDSVVLDVGAGTGKLTAQLAERSAHVWAVEPAADMRAAFAKALPDFPPERLLAAPGESLPVADQSVDVLTYGQSWHWLDERAAAAEAARVVRPGGLVAVLYNQLDVRQAWVHRLSRIMRSGDVHRADRPPDLRIPGHHGHMERPFTQPELLRTVWIDQLSPEQIYALGTTRSSWINNNDAGRARMRKNLTWYLAEHLKVPGDGVVGLPYQVHAWIARRQPAKTAPGGK</sequence>
<dbReference type="InterPro" id="IPR029063">
    <property type="entry name" value="SAM-dependent_MTases_sf"/>
</dbReference>
<protein>
    <submittedName>
        <fullName evidence="5">Dimethyladenosine transferase (rRNA methylation)</fullName>
    </submittedName>
</protein>
<gene>
    <name evidence="5" type="ORF">NCTC13354_01636</name>
</gene>
<evidence type="ECO:0000256" key="2">
    <source>
        <dbReference type="ARBA" id="ARBA00022603"/>
    </source>
</evidence>
<reference evidence="5 6" key="1">
    <citation type="submission" date="2018-12" db="EMBL/GenBank/DDBJ databases">
        <authorList>
            <consortium name="Pathogen Informatics"/>
        </authorList>
    </citation>
    <scope>NUCLEOTIDE SEQUENCE [LARGE SCALE GENOMIC DNA]</scope>
    <source>
        <strain evidence="5 6">NCTC13354</strain>
    </source>
</reference>
<dbReference type="PANTHER" id="PTHR44942:SF4">
    <property type="entry name" value="METHYLTRANSFERASE TYPE 11 DOMAIN-CONTAINING PROTEIN"/>
    <property type="match status" value="1"/>
</dbReference>
<organism evidence="5 6">
    <name type="scientific">Trueperella bialowiezensis</name>
    <dbReference type="NCBI Taxonomy" id="312285"/>
    <lineage>
        <taxon>Bacteria</taxon>
        <taxon>Bacillati</taxon>
        <taxon>Actinomycetota</taxon>
        <taxon>Actinomycetes</taxon>
        <taxon>Actinomycetales</taxon>
        <taxon>Actinomycetaceae</taxon>
        <taxon>Trueperella</taxon>
    </lineage>
</organism>
<evidence type="ECO:0000313" key="5">
    <source>
        <dbReference type="EMBL" id="VEI13910.1"/>
    </source>
</evidence>
<keyword evidence="3 5" id="KW-0808">Transferase</keyword>
<dbReference type="GO" id="GO:0008757">
    <property type="term" value="F:S-adenosylmethionine-dependent methyltransferase activity"/>
    <property type="evidence" value="ECO:0007669"/>
    <property type="project" value="InterPro"/>
</dbReference>
<keyword evidence="2" id="KW-0489">Methyltransferase</keyword>
<dbReference type="Proteomes" id="UP000269542">
    <property type="component" value="Chromosome"/>
</dbReference>
<dbReference type="GO" id="GO:0032259">
    <property type="term" value="P:methylation"/>
    <property type="evidence" value="ECO:0007669"/>
    <property type="project" value="UniProtKB-KW"/>
</dbReference>
<accession>A0A3S4X6T5</accession>
<dbReference type="InterPro" id="IPR051052">
    <property type="entry name" value="Diverse_substrate_MTase"/>
</dbReference>
<evidence type="ECO:0000256" key="3">
    <source>
        <dbReference type="ARBA" id="ARBA00022679"/>
    </source>
</evidence>
<dbReference type="KEGG" id="tbw:NCTC13354_01636"/>
<comment type="similarity">
    <text evidence="1">Belongs to the methyltransferase superfamily.</text>
</comment>
<dbReference type="AlphaFoldDB" id="A0A3S4X6T5"/>
<dbReference type="EMBL" id="LR134476">
    <property type="protein sequence ID" value="VEI13910.1"/>
    <property type="molecule type" value="Genomic_DNA"/>
</dbReference>
<dbReference type="Gene3D" id="3.40.50.150">
    <property type="entry name" value="Vaccinia Virus protein VP39"/>
    <property type="match status" value="1"/>
</dbReference>
<proteinExistence type="inferred from homology"/>
<evidence type="ECO:0000313" key="6">
    <source>
        <dbReference type="Proteomes" id="UP000269542"/>
    </source>
</evidence>
<feature type="domain" description="Methyltransferase type 11" evidence="4">
    <location>
        <begin position="42"/>
        <end position="134"/>
    </location>
</feature>